<dbReference type="Proteomes" id="UP000235826">
    <property type="component" value="Chromosome"/>
</dbReference>
<dbReference type="PANTHER" id="PTHR43674:SF2">
    <property type="entry name" value="BETA-UREIDOPROPIONASE"/>
    <property type="match status" value="1"/>
</dbReference>
<evidence type="ECO:0000256" key="1">
    <source>
        <dbReference type="ARBA" id="ARBA00022801"/>
    </source>
</evidence>
<dbReference type="GO" id="GO:0050126">
    <property type="term" value="F:N-carbamoylputrescine amidase activity"/>
    <property type="evidence" value="ECO:0007669"/>
    <property type="project" value="TreeGrafter"/>
</dbReference>
<evidence type="ECO:0000313" key="4">
    <source>
        <dbReference type="Proteomes" id="UP000235826"/>
    </source>
</evidence>
<dbReference type="InterPro" id="IPR050345">
    <property type="entry name" value="Aliph_Amidase/BUP"/>
</dbReference>
<dbReference type="PROSITE" id="PS50263">
    <property type="entry name" value="CN_HYDROLASE"/>
    <property type="match status" value="1"/>
</dbReference>
<sequence>MKICVAQIKPDKGNIQENIKSHKSWIEIAVSENANIIIFPELSLTGYEPELAKALAIDKSDTRLDVFQNMSNLNNISIGLGVPTKSIPENLISMIIFQPNQIRKIYSKQKLHSDELPFFGEGTEQMILTVENKNLAPAICYESLLKEHSQNARNLGAEFYLASVAKSQNGIEKALIHYPKIAKAFSMPVVMSNSIGFCHDFLSSGQSAVWNKEGKLLEQLGSDKEGLLIFDTKTEKVTLV</sequence>
<dbReference type="AlphaFoldDB" id="A0A2K9PRX2"/>
<protein>
    <submittedName>
        <fullName evidence="3">Carbon-nitrogen hydrolase family protein</fullName>
    </submittedName>
</protein>
<evidence type="ECO:0000259" key="2">
    <source>
        <dbReference type="PROSITE" id="PS50263"/>
    </source>
</evidence>
<dbReference type="EMBL" id="CP025791">
    <property type="protein sequence ID" value="AUP79548.1"/>
    <property type="molecule type" value="Genomic_DNA"/>
</dbReference>
<dbReference type="OrthoDB" id="9803818at2"/>
<dbReference type="KEGG" id="fek:C1H87_12850"/>
<dbReference type="InterPro" id="IPR003010">
    <property type="entry name" value="C-N_Hydrolase"/>
</dbReference>
<dbReference type="Gene3D" id="3.60.110.10">
    <property type="entry name" value="Carbon-nitrogen hydrolase"/>
    <property type="match status" value="1"/>
</dbReference>
<keyword evidence="1 3" id="KW-0378">Hydrolase</keyword>
<proteinExistence type="predicted"/>
<gene>
    <name evidence="3" type="ORF">C1H87_12850</name>
</gene>
<keyword evidence="4" id="KW-1185">Reference proteome</keyword>
<name>A0A2K9PRX2_9FLAO</name>
<dbReference type="CDD" id="cd07197">
    <property type="entry name" value="nitrilase"/>
    <property type="match status" value="1"/>
</dbReference>
<reference evidence="3 4" key="1">
    <citation type="submission" date="2018-01" db="EMBL/GenBank/DDBJ databases">
        <title>Complete genome sequence of Flavivirga eckloniae ECD14 isolated from seaweed Ecklonia cava.</title>
        <authorList>
            <person name="Lee J.H."/>
            <person name="Baik K.S."/>
            <person name="Seong C.N."/>
        </authorList>
    </citation>
    <scope>NUCLEOTIDE SEQUENCE [LARGE SCALE GENOMIC DNA]</scope>
    <source>
        <strain evidence="3 4">ECD14</strain>
    </source>
</reference>
<dbReference type="InterPro" id="IPR036526">
    <property type="entry name" value="C-N_Hydrolase_sf"/>
</dbReference>
<dbReference type="RefSeq" id="WP_102756202.1">
    <property type="nucleotide sequence ID" value="NZ_CP025791.1"/>
</dbReference>
<dbReference type="PANTHER" id="PTHR43674">
    <property type="entry name" value="NITRILASE C965.09-RELATED"/>
    <property type="match status" value="1"/>
</dbReference>
<dbReference type="SUPFAM" id="SSF56317">
    <property type="entry name" value="Carbon-nitrogen hydrolase"/>
    <property type="match status" value="1"/>
</dbReference>
<organism evidence="3 4">
    <name type="scientific">Flavivirga eckloniae</name>
    <dbReference type="NCBI Taxonomy" id="1803846"/>
    <lineage>
        <taxon>Bacteria</taxon>
        <taxon>Pseudomonadati</taxon>
        <taxon>Bacteroidota</taxon>
        <taxon>Flavobacteriia</taxon>
        <taxon>Flavobacteriales</taxon>
        <taxon>Flavobacteriaceae</taxon>
        <taxon>Flavivirga</taxon>
    </lineage>
</organism>
<dbReference type="GO" id="GO:0033388">
    <property type="term" value="P:putrescine biosynthetic process from arginine"/>
    <property type="evidence" value="ECO:0007669"/>
    <property type="project" value="TreeGrafter"/>
</dbReference>
<dbReference type="Pfam" id="PF00795">
    <property type="entry name" value="CN_hydrolase"/>
    <property type="match status" value="1"/>
</dbReference>
<evidence type="ECO:0000313" key="3">
    <source>
        <dbReference type="EMBL" id="AUP79548.1"/>
    </source>
</evidence>
<feature type="domain" description="CN hydrolase" evidence="2">
    <location>
        <begin position="1"/>
        <end position="234"/>
    </location>
</feature>
<accession>A0A2K9PRX2</accession>